<dbReference type="FunFam" id="2.40.170.20:FF:000005">
    <property type="entry name" value="TonB-dependent siderophore receptor"/>
    <property type="match status" value="1"/>
</dbReference>
<dbReference type="EMBL" id="JAHHGZ010000066">
    <property type="protein sequence ID" value="MBW4672189.1"/>
    <property type="molecule type" value="Genomic_DNA"/>
</dbReference>
<evidence type="ECO:0000259" key="16">
    <source>
        <dbReference type="Pfam" id="PF00593"/>
    </source>
</evidence>
<evidence type="ECO:0000313" key="19">
    <source>
        <dbReference type="EMBL" id="MBW4672189.1"/>
    </source>
</evidence>
<evidence type="ECO:0000256" key="15">
    <source>
        <dbReference type="SAM" id="MobiDB-lite"/>
    </source>
</evidence>
<comment type="similarity">
    <text evidence="2 13 14">Belongs to the TonB-dependent receptor family.</text>
</comment>
<proteinExistence type="inferred from homology"/>
<dbReference type="InterPro" id="IPR036942">
    <property type="entry name" value="Beta-barrel_TonB_sf"/>
</dbReference>
<dbReference type="GO" id="GO:0038023">
    <property type="term" value="F:signaling receptor activity"/>
    <property type="evidence" value="ECO:0007669"/>
    <property type="project" value="InterPro"/>
</dbReference>
<evidence type="ECO:0000256" key="11">
    <source>
        <dbReference type="ARBA" id="ARBA00023136"/>
    </source>
</evidence>
<evidence type="ECO:0000259" key="17">
    <source>
        <dbReference type="Pfam" id="PF07715"/>
    </source>
</evidence>
<keyword evidence="5" id="KW-0410">Iron transport</keyword>
<dbReference type="InterPro" id="IPR000531">
    <property type="entry name" value="Beta-barrel_TonB"/>
</dbReference>
<evidence type="ECO:0000259" key="18">
    <source>
        <dbReference type="Pfam" id="PF11741"/>
    </source>
</evidence>
<dbReference type="InterPro" id="IPR037066">
    <property type="entry name" value="Plug_dom_sf"/>
</dbReference>
<keyword evidence="8" id="KW-0408">Iron</keyword>
<keyword evidence="6 13" id="KW-0812">Transmembrane</keyword>
<dbReference type="InterPro" id="IPR012910">
    <property type="entry name" value="Plug_dom"/>
</dbReference>
<evidence type="ECO:0000256" key="4">
    <source>
        <dbReference type="ARBA" id="ARBA00022452"/>
    </source>
</evidence>
<evidence type="ECO:0000256" key="10">
    <source>
        <dbReference type="ARBA" id="ARBA00023077"/>
    </source>
</evidence>
<reference evidence="19" key="2">
    <citation type="journal article" date="2022" name="Microbiol. Resour. Announc.">
        <title>Metagenome Sequencing to Explore Phylogenomics of Terrestrial Cyanobacteria.</title>
        <authorList>
            <person name="Ward R.D."/>
            <person name="Stajich J.E."/>
            <person name="Johansen J.R."/>
            <person name="Huntemann M."/>
            <person name="Clum A."/>
            <person name="Foster B."/>
            <person name="Foster B."/>
            <person name="Roux S."/>
            <person name="Palaniappan K."/>
            <person name="Varghese N."/>
            <person name="Mukherjee S."/>
            <person name="Reddy T.B.K."/>
            <person name="Daum C."/>
            <person name="Copeland A."/>
            <person name="Chen I.A."/>
            <person name="Ivanova N.N."/>
            <person name="Kyrpides N.C."/>
            <person name="Shapiro N."/>
            <person name="Eloe-Fadrosh E.A."/>
            <person name="Pietrasiak N."/>
        </authorList>
    </citation>
    <scope>NUCLEOTIDE SEQUENCE</scope>
    <source>
        <strain evidence="19">GSE-NOS-MK-12-04C</strain>
    </source>
</reference>
<evidence type="ECO:0000256" key="3">
    <source>
        <dbReference type="ARBA" id="ARBA00022448"/>
    </source>
</evidence>
<sequence length="859" mass="94933">MGILPIPQENFECFFTWKSLSETDPSISVNNLLSQSPTPDAQSPVQITSVKANSTPQGVEVILETALGDRLQVTNRSAGNNFIADIAGGQLRLPNGDAFTFRSEKPLAGITEIVVTNFNANTVRVTVVGEKVLPAVELFDDSVGLIFAIPSTTTATQNPTPNPSPQTERGEETPQEKPTAQEDDAIELVVTGEQDGYRVQEATTGTRTDTPVRDIPQSIQVIPQQIIRDQQVVRLEEALTNVSGVIYGGTDTATETRFSIRGFDNAPILIDGFRQYTYPGVPEVANLERVEVLKGPASILYGEIQPGGVINTVTKKPLSKPFYEVEFQAGNNGFLRPRIDFSGPLTTDGKVLYRLNALYQNSNSFRNFDENIERVFIAPVLTAKIGDNTDLTLDLQYSNSEQPYDSGTLAIGNRVINIPRNRIIGEPDDSIQRDFFNIGYTLEHRFNNNWKINNAFRYRKSGIYSEKLTIPTFFDEATGLLSRVYAFDDFDAEDYSLQTNVVGKFATGSIQHTLLFGVDYNHSNADSFATATFFTPSEINVFDPVYRTVPRGNIRDALVIFDRKAQADRIGVYLQDQIALSDSLKLLAGLRYDTVKQTTLNEPVIFTPDGNDITQDDSAWTPRFGIVYQPIKPVSLYASYSKSFNPNDSGSISSNGEPLKPERGEGYEVGVKTELLNEKLSATLAYFDVTKQNVATPDPNFPGLGFVIAAGEQRSRGVELDVSGQISPGWNIIASYAYTDAEITKDNVYVIGNKLVGIPRHSASLWTTYEFQKGNLQGLGLGIGINYIGEREGDLDNSFKLDSYFLTDAAIFYRRDNWKLALNFKNLFDINYYPGTPFGRTSVTVGEPFTMIGSISVTF</sequence>
<dbReference type="PANTHER" id="PTHR32552">
    <property type="entry name" value="FERRICHROME IRON RECEPTOR-RELATED"/>
    <property type="match status" value="1"/>
</dbReference>
<dbReference type="Pfam" id="PF00593">
    <property type="entry name" value="TonB_dep_Rec_b-barrel"/>
    <property type="match status" value="1"/>
</dbReference>
<dbReference type="PROSITE" id="PS52016">
    <property type="entry name" value="TONB_DEPENDENT_REC_3"/>
    <property type="match status" value="1"/>
</dbReference>
<evidence type="ECO:0000256" key="14">
    <source>
        <dbReference type="RuleBase" id="RU003357"/>
    </source>
</evidence>
<accession>A0A951QTE5</accession>
<evidence type="ECO:0000256" key="2">
    <source>
        <dbReference type="ARBA" id="ARBA00009810"/>
    </source>
</evidence>
<evidence type="ECO:0000256" key="6">
    <source>
        <dbReference type="ARBA" id="ARBA00022692"/>
    </source>
</evidence>
<dbReference type="PANTHER" id="PTHR32552:SF68">
    <property type="entry name" value="FERRICHROME OUTER MEMBRANE TRANSPORTER_PHAGE RECEPTOR"/>
    <property type="match status" value="1"/>
</dbReference>
<dbReference type="Proteomes" id="UP000729701">
    <property type="component" value="Unassembled WGS sequence"/>
</dbReference>
<keyword evidence="19" id="KW-0675">Receptor</keyword>
<protein>
    <submittedName>
        <fullName evidence="19">TonB-dependent siderophore receptor</fullName>
    </submittedName>
</protein>
<evidence type="ECO:0000256" key="8">
    <source>
        <dbReference type="ARBA" id="ARBA00023004"/>
    </source>
</evidence>
<dbReference type="Pfam" id="PF11741">
    <property type="entry name" value="AMIN"/>
    <property type="match status" value="1"/>
</dbReference>
<feature type="domain" description="TonB-dependent receptor plug" evidence="17">
    <location>
        <begin position="212"/>
        <end position="309"/>
    </location>
</feature>
<dbReference type="GO" id="GO:0015344">
    <property type="term" value="F:siderophore uptake transmembrane transporter activity"/>
    <property type="evidence" value="ECO:0007669"/>
    <property type="project" value="TreeGrafter"/>
</dbReference>
<feature type="domain" description="AMIN" evidence="18">
    <location>
        <begin position="50"/>
        <end position="147"/>
    </location>
</feature>
<evidence type="ECO:0000256" key="13">
    <source>
        <dbReference type="PROSITE-ProRule" id="PRU01360"/>
    </source>
</evidence>
<feature type="domain" description="TonB-dependent receptor-like beta-barrel" evidence="16">
    <location>
        <begin position="384"/>
        <end position="827"/>
    </location>
</feature>
<keyword evidence="11 13" id="KW-0472">Membrane</keyword>
<comment type="caution">
    <text evidence="19">The sequence shown here is derived from an EMBL/GenBank/DDBJ whole genome shotgun (WGS) entry which is preliminary data.</text>
</comment>
<keyword evidence="12 13" id="KW-0998">Cell outer membrane</keyword>
<evidence type="ECO:0000256" key="7">
    <source>
        <dbReference type="ARBA" id="ARBA00022729"/>
    </source>
</evidence>
<dbReference type="AlphaFoldDB" id="A0A951QTE5"/>
<dbReference type="Gene3D" id="2.170.130.10">
    <property type="entry name" value="TonB-dependent receptor, plug domain"/>
    <property type="match status" value="1"/>
</dbReference>
<evidence type="ECO:0000256" key="12">
    <source>
        <dbReference type="ARBA" id="ARBA00023237"/>
    </source>
</evidence>
<dbReference type="InterPro" id="IPR039426">
    <property type="entry name" value="TonB-dep_rcpt-like"/>
</dbReference>
<dbReference type="GO" id="GO:0015891">
    <property type="term" value="P:siderophore transport"/>
    <property type="evidence" value="ECO:0007669"/>
    <property type="project" value="InterPro"/>
</dbReference>
<keyword evidence="3 13" id="KW-0813">Transport</keyword>
<keyword evidence="10 14" id="KW-0798">TonB box</keyword>
<dbReference type="NCBIfam" id="TIGR01783">
    <property type="entry name" value="TonB-siderophor"/>
    <property type="match status" value="1"/>
</dbReference>
<dbReference type="InterPro" id="IPR010105">
    <property type="entry name" value="TonB_sidphr_rcpt"/>
</dbReference>
<organism evidence="19 20">
    <name type="scientific">Cyanomargarita calcarea GSE-NOS-MK-12-04C</name>
    <dbReference type="NCBI Taxonomy" id="2839659"/>
    <lineage>
        <taxon>Bacteria</taxon>
        <taxon>Bacillati</taxon>
        <taxon>Cyanobacteriota</taxon>
        <taxon>Cyanophyceae</taxon>
        <taxon>Nostocales</taxon>
        <taxon>Cyanomargaritaceae</taxon>
        <taxon>Cyanomargarita</taxon>
    </lineage>
</organism>
<gene>
    <name evidence="19" type="ORF">KME60_33400</name>
</gene>
<dbReference type="GO" id="GO:0009279">
    <property type="term" value="C:cell outer membrane"/>
    <property type="evidence" value="ECO:0007669"/>
    <property type="project" value="UniProtKB-SubCell"/>
</dbReference>
<keyword evidence="9" id="KW-0406">Ion transport</keyword>
<comment type="subcellular location">
    <subcellularLocation>
        <location evidence="1 13">Cell outer membrane</location>
        <topology evidence="1 13">Multi-pass membrane protein</topology>
    </subcellularLocation>
</comment>
<evidence type="ECO:0000256" key="1">
    <source>
        <dbReference type="ARBA" id="ARBA00004571"/>
    </source>
</evidence>
<evidence type="ECO:0000256" key="9">
    <source>
        <dbReference type="ARBA" id="ARBA00023065"/>
    </source>
</evidence>
<dbReference type="Pfam" id="PF07715">
    <property type="entry name" value="Plug"/>
    <property type="match status" value="1"/>
</dbReference>
<dbReference type="CDD" id="cd01347">
    <property type="entry name" value="ligand_gated_channel"/>
    <property type="match status" value="1"/>
</dbReference>
<dbReference type="FunFam" id="2.170.130.10:FF:000001">
    <property type="entry name" value="Catecholate siderophore TonB-dependent receptor"/>
    <property type="match status" value="1"/>
</dbReference>
<reference evidence="19" key="1">
    <citation type="submission" date="2021-05" db="EMBL/GenBank/DDBJ databases">
        <authorList>
            <person name="Pietrasiak N."/>
            <person name="Ward R."/>
            <person name="Stajich J.E."/>
            <person name="Kurbessoian T."/>
        </authorList>
    </citation>
    <scope>NUCLEOTIDE SEQUENCE</scope>
    <source>
        <strain evidence="19">GSE-NOS-MK-12-04C</strain>
    </source>
</reference>
<name>A0A951QTE5_9CYAN</name>
<feature type="region of interest" description="Disordered" evidence="15">
    <location>
        <begin position="152"/>
        <end position="183"/>
    </location>
</feature>
<dbReference type="InterPro" id="IPR021731">
    <property type="entry name" value="AMIN_dom"/>
</dbReference>
<dbReference type="SUPFAM" id="SSF56935">
    <property type="entry name" value="Porins"/>
    <property type="match status" value="1"/>
</dbReference>
<evidence type="ECO:0000313" key="20">
    <source>
        <dbReference type="Proteomes" id="UP000729701"/>
    </source>
</evidence>
<keyword evidence="7" id="KW-0732">Signal</keyword>
<keyword evidence="4 13" id="KW-1134">Transmembrane beta strand</keyword>
<evidence type="ECO:0000256" key="5">
    <source>
        <dbReference type="ARBA" id="ARBA00022496"/>
    </source>
</evidence>
<dbReference type="Gene3D" id="2.40.170.20">
    <property type="entry name" value="TonB-dependent receptor, beta-barrel domain"/>
    <property type="match status" value="1"/>
</dbReference>